<keyword evidence="5" id="KW-0560">Oxidoreductase</keyword>
<dbReference type="Proteomes" id="UP000250140">
    <property type="component" value="Unassembled WGS sequence"/>
</dbReference>
<dbReference type="SUPFAM" id="SSF51905">
    <property type="entry name" value="FAD/NAD(P)-binding domain"/>
    <property type="match status" value="1"/>
</dbReference>
<keyword evidence="7" id="KW-1185">Reference proteome</keyword>
<dbReference type="PIRSF" id="PIRSF000332">
    <property type="entry name" value="FMO"/>
    <property type="match status" value="1"/>
</dbReference>
<dbReference type="Pfam" id="PF00743">
    <property type="entry name" value="FMO-like"/>
    <property type="match status" value="2"/>
</dbReference>
<dbReference type="PANTHER" id="PTHR23023">
    <property type="entry name" value="DIMETHYLANILINE MONOOXYGENASE"/>
    <property type="match status" value="1"/>
</dbReference>
<dbReference type="InterPro" id="IPR050346">
    <property type="entry name" value="FMO-like"/>
</dbReference>
<dbReference type="OrthoDB" id="66881at2759"/>
<evidence type="ECO:0000256" key="4">
    <source>
        <dbReference type="ARBA" id="ARBA00022857"/>
    </source>
</evidence>
<dbReference type="GO" id="GO:0050660">
    <property type="term" value="F:flavin adenine dinucleotide binding"/>
    <property type="evidence" value="ECO:0007669"/>
    <property type="project" value="InterPro"/>
</dbReference>
<evidence type="ECO:0000313" key="7">
    <source>
        <dbReference type="Proteomes" id="UP000250140"/>
    </source>
</evidence>
<dbReference type="PRINTS" id="PR00370">
    <property type="entry name" value="FMOXYGENASE"/>
</dbReference>
<dbReference type="InterPro" id="IPR020946">
    <property type="entry name" value="Flavin_mOase-like"/>
</dbReference>
<evidence type="ECO:0000256" key="5">
    <source>
        <dbReference type="ARBA" id="ARBA00023002"/>
    </source>
</evidence>
<keyword evidence="2" id="KW-0285">Flavoprotein</keyword>
<name>A0A8E2JV18_9PEZI</name>
<dbReference type="InterPro" id="IPR036188">
    <property type="entry name" value="FAD/NAD-bd_sf"/>
</dbReference>
<sequence length="457" mass="50900">MDTSQVRVAVIGGGPQGLCTLKNLLEEGFDATLFEQRGCIGGLWAYTDDPNVTTVLESTLANISKYKNCFADFPTKDEDPVYLNQKQFLRYLQDYVQIFRLGEKIQLNTVVLEVISPHKDDQEEKYSSFDKVIIATGGKIIHSSRFKKPQEFRDLDVMVVGFANTAADISTELVGHAKKGYVSHRRGIYAFPRLVNGKPIDLIASRRFATIAGTMAAIAPIRSLSIQDRRIDRTSKSCSKLDPAWNFRPAPSRSTNRVMVSDTFIPRLADGSIKSVANLTQIIDKNTVELADGSNISVDCIIFCTGYARDPPLVTGIEEPIPSSNAQDNAKNHLQLLCEVADLESMAIAQIWKGAYQMLTESQMNREIDAHHRWVNAALGDEPAAAVKVVQEAKWRAWLNDAAGTNVNEKLGVDSPHVMRLFDGRRRKWDGARDAIIRANHDVEERYGKRTSGKKNT</sequence>
<evidence type="ECO:0000256" key="1">
    <source>
        <dbReference type="ARBA" id="ARBA00009183"/>
    </source>
</evidence>
<keyword evidence="4" id="KW-0521">NADP</keyword>
<proteinExistence type="inferred from homology"/>
<accession>A0A8E2JV18</accession>
<organism evidence="6 7">
    <name type="scientific">Glonium stellatum</name>
    <dbReference type="NCBI Taxonomy" id="574774"/>
    <lineage>
        <taxon>Eukaryota</taxon>
        <taxon>Fungi</taxon>
        <taxon>Dikarya</taxon>
        <taxon>Ascomycota</taxon>
        <taxon>Pezizomycotina</taxon>
        <taxon>Dothideomycetes</taxon>
        <taxon>Pleosporomycetidae</taxon>
        <taxon>Gloniales</taxon>
        <taxon>Gloniaceae</taxon>
        <taxon>Glonium</taxon>
    </lineage>
</organism>
<gene>
    <name evidence="6" type="ORF">AOQ84DRAFT_426454</name>
</gene>
<evidence type="ECO:0000256" key="2">
    <source>
        <dbReference type="ARBA" id="ARBA00022630"/>
    </source>
</evidence>
<protein>
    <submittedName>
        <fullName evidence="6">FAD/NAD(P)-binding domain-containing protein</fullName>
    </submittedName>
</protein>
<keyword evidence="3" id="KW-0274">FAD</keyword>
<evidence type="ECO:0000313" key="6">
    <source>
        <dbReference type="EMBL" id="OCL10634.1"/>
    </source>
</evidence>
<dbReference type="InterPro" id="IPR000960">
    <property type="entry name" value="Flavin_mOase"/>
</dbReference>
<dbReference type="AlphaFoldDB" id="A0A8E2JV18"/>
<dbReference type="Gene3D" id="3.50.50.60">
    <property type="entry name" value="FAD/NAD(P)-binding domain"/>
    <property type="match status" value="2"/>
</dbReference>
<evidence type="ECO:0000256" key="3">
    <source>
        <dbReference type="ARBA" id="ARBA00022827"/>
    </source>
</evidence>
<dbReference type="EMBL" id="KV749200">
    <property type="protein sequence ID" value="OCL10634.1"/>
    <property type="molecule type" value="Genomic_DNA"/>
</dbReference>
<dbReference type="GO" id="GO:0004499">
    <property type="term" value="F:N,N-dimethylaniline monooxygenase activity"/>
    <property type="evidence" value="ECO:0007669"/>
    <property type="project" value="InterPro"/>
</dbReference>
<reference evidence="6 7" key="1">
    <citation type="journal article" date="2016" name="Nat. Commun.">
        <title>Ectomycorrhizal ecology is imprinted in the genome of the dominant symbiotic fungus Cenococcum geophilum.</title>
        <authorList>
            <consortium name="DOE Joint Genome Institute"/>
            <person name="Peter M."/>
            <person name="Kohler A."/>
            <person name="Ohm R.A."/>
            <person name="Kuo A."/>
            <person name="Krutzmann J."/>
            <person name="Morin E."/>
            <person name="Arend M."/>
            <person name="Barry K.W."/>
            <person name="Binder M."/>
            <person name="Choi C."/>
            <person name="Clum A."/>
            <person name="Copeland A."/>
            <person name="Grisel N."/>
            <person name="Haridas S."/>
            <person name="Kipfer T."/>
            <person name="LaButti K."/>
            <person name="Lindquist E."/>
            <person name="Lipzen A."/>
            <person name="Maire R."/>
            <person name="Meier B."/>
            <person name="Mihaltcheva S."/>
            <person name="Molinier V."/>
            <person name="Murat C."/>
            <person name="Poggeler S."/>
            <person name="Quandt C.A."/>
            <person name="Sperisen C."/>
            <person name="Tritt A."/>
            <person name="Tisserant E."/>
            <person name="Crous P.W."/>
            <person name="Henrissat B."/>
            <person name="Nehls U."/>
            <person name="Egli S."/>
            <person name="Spatafora J.W."/>
            <person name="Grigoriev I.V."/>
            <person name="Martin F.M."/>
        </authorList>
    </citation>
    <scope>NUCLEOTIDE SEQUENCE [LARGE SCALE GENOMIC DNA]</scope>
    <source>
        <strain evidence="6 7">CBS 207.34</strain>
    </source>
</reference>
<comment type="similarity">
    <text evidence="1">Belongs to the FMO family.</text>
</comment>
<dbReference type="GO" id="GO:0050661">
    <property type="term" value="F:NADP binding"/>
    <property type="evidence" value="ECO:0007669"/>
    <property type="project" value="InterPro"/>
</dbReference>